<feature type="coiled-coil region" evidence="5">
    <location>
        <begin position="1089"/>
        <end position="1116"/>
    </location>
</feature>
<dbReference type="InterPro" id="IPR052916">
    <property type="entry name" value="Type-I_RE_MTase_Subunit"/>
</dbReference>
<evidence type="ECO:0000256" key="5">
    <source>
        <dbReference type="SAM" id="Coils"/>
    </source>
</evidence>
<evidence type="ECO:0000256" key="3">
    <source>
        <dbReference type="ARBA" id="ARBA00022747"/>
    </source>
</evidence>
<evidence type="ECO:0000259" key="8">
    <source>
        <dbReference type="Pfam" id="PF02384"/>
    </source>
</evidence>
<feature type="domain" description="DNA methylase adenine-specific" evidence="8">
    <location>
        <begin position="422"/>
        <end position="665"/>
    </location>
</feature>
<keyword evidence="9" id="KW-0489">Methyltransferase</keyword>
<dbReference type="InterPro" id="IPR015927">
    <property type="entry name" value="Peptidase_S24_S26A/B/C"/>
</dbReference>
<dbReference type="GO" id="GO:0008170">
    <property type="term" value="F:N-methyltransferase activity"/>
    <property type="evidence" value="ECO:0007669"/>
    <property type="project" value="InterPro"/>
</dbReference>
<dbReference type="PROSITE" id="PS00092">
    <property type="entry name" value="N6_MTASE"/>
    <property type="match status" value="1"/>
</dbReference>
<dbReference type="Gene3D" id="3.40.50.150">
    <property type="entry name" value="Vaccinia Virus protein VP39"/>
    <property type="match status" value="1"/>
</dbReference>
<feature type="domain" description="Type I restriction modification DNA specificity" evidence="7">
    <location>
        <begin position="1146"/>
        <end position="1301"/>
    </location>
</feature>
<keyword evidence="3" id="KW-0680">Restriction system</keyword>
<organism evidence="9 10">
    <name type="scientific">Prevotella aff. ruminicola Tc2-24</name>
    <dbReference type="NCBI Taxonomy" id="81582"/>
    <lineage>
        <taxon>Bacteria</taxon>
        <taxon>Pseudomonadati</taxon>
        <taxon>Bacteroidota</taxon>
        <taxon>Bacteroidia</taxon>
        <taxon>Bacteroidales</taxon>
        <taxon>Prevotellaceae</taxon>
        <taxon>Prevotella</taxon>
    </lineage>
</organism>
<dbReference type="GO" id="GO:0009307">
    <property type="term" value="P:DNA restriction-modification system"/>
    <property type="evidence" value="ECO:0007669"/>
    <property type="project" value="UniProtKB-KW"/>
</dbReference>
<dbReference type="SUPFAM" id="SSF116734">
    <property type="entry name" value="DNA methylase specificity domain"/>
    <property type="match status" value="2"/>
</dbReference>
<sequence length="1491" mass="170642">MITKDNLAALLLHPNFGFTKRGNIYKKEYSQGASIEVNTDTQKITYSPVDSLFKEGEFPTKDKPANGFVIHRDTTLNFSANENFVCLVCTHLLLKKGYEPKHIVFEPAFKVGHVNKPSYGDILVFDKEYNPLVLIENKTFGTEFSKEWNLMQKDGGQLFSYLGPLVNVMGRCQNLVLFAADFDEKEVLLKNHIITLKDNEKRLKELDNAKSFADAQGKYYEVWDQTYGKSFETKGLFEDDIEAYSVGKLKYTINDLKGLSHAEIRPIYHEFATILRNHAITDFEHSFYILIDLFLCKITDELNNPDDLQFYYKGIARDTPKEYCNRLLKLYQQGKRQLFNVEVVNKDEEDIKQIFEDTGRSLVTNGLFAGIKELFEEMKFYNIKKFNFIDVENREEFEMNFQILIKIAALIQDINLSSSETNHFFGDLFEGLLSKNVHQTEGQFFTPLPIVNFIINSLPQFPNTDKVKVLDYACGAGHFLTEFVKHYPKAKIYGIEKSQTLSQVAKIATIINGCQDSRIIFKDSLSHINTMDVRYQGFEKESFDCIIANPPYSVKGFLNTMEQKDRDQFELAKTIEEKTFSTNRSIECFFVERAHYFLKKDGLMGIVLPSSLLSNENIYTKTREIIFANFNILAIAVMNSRTFGSTGTNTVILFAQKVKKNSEGLLHTFLDKKDYTQYTTSSAIDSYIKKQGYSKDEYFAFMQDNVLGDNLKETNVFKDYAANFKKSSISKSIQKEWFAKSSYYLEGLKESSKEYKKQFALFLSSDDYKQLEEAEYKRQFVAFAKDIECKKLNVYIQTENNIVAILQSPPEKVNNKSNKAEVVKFLGYDWSNRKGDEGIKYLTSKVQETATSDDEDDKDTEIVQAINSIKYIETPLYNPGDDNDVSKFSYALRKHITGSCNKFSFGTAKAIIEKPFVGENNALLQIARLTDLIDFGKTSFNLAIRTLVEQKEAVVQYRCPTKRLEQLLLPIDGSLTKISKEEILSEGEYPVITQEADNLISGYTNINEPITDLPLIVFGDHSCTFKYADFKFVRGADGTQLIKVNEEEILTKYLYHFLLTIKIENSEKYERHFKYLKNIQIPLPSITQQQKIETECQKIDDESHKAEERISELQENINVIVTDIKGKITKLGTIAQFKNGLNYKETPVGDTVSIVGVANFKDNKSPKWDEVKTITISDNVDDSYLLHKNDLVTVRSNGSRELVGRFMLIDKEPEERTTFSGFSIRVRIVSDEVDSEFLYYLLSSANIKQRLTTGSNGANIKSLNQDLLSNLEIPLPSLSEQKNVIDKIGAIESQIASLKAICDEAADRKKAVLHRELIEDDKQESTIETVEIDTEKDESKAIILPEYREGCIPLYTLRAACGYFEDEEVPEEEGWVDASNNGFTPDPKRHFVIHAKGNSMLPKIKDGDLCVFEWYRAGSRNGEIVLTQSSEFDSDYGGKYTIKKYHSEKVVTEEGWQHSKVELIPLNKDFDVIVLDEETEYRTIGILKCVL</sequence>
<dbReference type="GO" id="GO:0032259">
    <property type="term" value="P:methylation"/>
    <property type="evidence" value="ECO:0007669"/>
    <property type="project" value="UniProtKB-KW"/>
</dbReference>
<dbReference type="RefSeq" id="WP_091914816.1">
    <property type="nucleotide sequence ID" value="NZ_FOIQ01000001.1"/>
</dbReference>
<protein>
    <submittedName>
        <fullName evidence="9">Type I restriction-modification system, DNA methylase subunit</fullName>
    </submittedName>
</protein>
<dbReference type="CDD" id="cd02440">
    <property type="entry name" value="AdoMet_MTases"/>
    <property type="match status" value="1"/>
</dbReference>
<dbReference type="PRINTS" id="PR00507">
    <property type="entry name" value="N12N6MTFRASE"/>
</dbReference>
<dbReference type="InterPro" id="IPR044946">
    <property type="entry name" value="Restrct_endonuc_typeI_TRD_sf"/>
</dbReference>
<keyword evidence="5" id="KW-0175">Coiled coil</keyword>
<dbReference type="EMBL" id="FOIQ01000001">
    <property type="protein sequence ID" value="SEV89730.1"/>
    <property type="molecule type" value="Genomic_DNA"/>
</dbReference>
<keyword evidence="9" id="KW-0808">Transferase</keyword>
<gene>
    <name evidence="9" type="ORF">SAMN04487850_0808</name>
</gene>
<feature type="domain" description="Type I restriction modification DNA specificity" evidence="7">
    <location>
        <begin position="976"/>
        <end position="1105"/>
    </location>
</feature>
<evidence type="ECO:0000256" key="2">
    <source>
        <dbReference type="ARBA" id="ARBA00010923"/>
    </source>
</evidence>
<dbReference type="InterPro" id="IPR002052">
    <property type="entry name" value="DNA_methylase_N6_adenine_CS"/>
</dbReference>
<accession>A0A1I0MNG9</accession>
<dbReference type="InterPro" id="IPR003356">
    <property type="entry name" value="DNA_methylase_A-5"/>
</dbReference>
<dbReference type="PANTHER" id="PTHR42998">
    <property type="entry name" value="TYPE I RESTRICTION ENZYME HINDVIIP M PROTEIN-RELATED"/>
    <property type="match status" value="1"/>
</dbReference>
<dbReference type="GO" id="GO:0003677">
    <property type="term" value="F:DNA binding"/>
    <property type="evidence" value="ECO:0007669"/>
    <property type="project" value="UniProtKB-KW"/>
</dbReference>
<keyword evidence="4" id="KW-0238">DNA-binding</keyword>
<evidence type="ECO:0000259" key="7">
    <source>
        <dbReference type="Pfam" id="PF01420"/>
    </source>
</evidence>
<evidence type="ECO:0000256" key="4">
    <source>
        <dbReference type="ARBA" id="ARBA00023125"/>
    </source>
</evidence>
<dbReference type="PANTHER" id="PTHR42998:SF1">
    <property type="entry name" value="TYPE I RESTRICTION ENZYME HINDI METHYLASE SUBUNIT"/>
    <property type="match status" value="1"/>
</dbReference>
<name>A0A1I0MNG9_9BACT</name>
<keyword evidence="10" id="KW-1185">Reference proteome</keyword>
<evidence type="ECO:0000259" key="6">
    <source>
        <dbReference type="Pfam" id="PF00717"/>
    </source>
</evidence>
<dbReference type="Gene3D" id="3.90.220.20">
    <property type="entry name" value="DNA methylase specificity domains"/>
    <property type="match status" value="2"/>
</dbReference>
<feature type="domain" description="Peptidase S24/S26A/S26B/S26C" evidence="6">
    <location>
        <begin position="1361"/>
        <end position="1486"/>
    </location>
</feature>
<dbReference type="Proteomes" id="UP000199373">
    <property type="component" value="Unassembled WGS sequence"/>
</dbReference>
<dbReference type="InterPro" id="IPR036286">
    <property type="entry name" value="LexA/Signal_pep-like_sf"/>
</dbReference>
<proteinExistence type="inferred from homology"/>
<dbReference type="Gene3D" id="2.10.109.10">
    <property type="entry name" value="Umud Fragment, subunit A"/>
    <property type="match status" value="1"/>
</dbReference>
<feature type="coiled-coil region" evidence="5">
    <location>
        <begin position="189"/>
        <end position="216"/>
    </location>
</feature>
<reference evidence="9 10" key="1">
    <citation type="submission" date="2016-10" db="EMBL/GenBank/DDBJ databases">
        <authorList>
            <person name="de Groot N.N."/>
        </authorList>
    </citation>
    <scope>NUCLEOTIDE SEQUENCE [LARGE SCALE GENOMIC DNA]</scope>
    <source>
        <strain evidence="9 10">TC2-24</strain>
    </source>
</reference>
<dbReference type="CDD" id="cd17517">
    <property type="entry name" value="RMtype1_S_EcoKI_StySPI-TRD2-CR2_like"/>
    <property type="match status" value="1"/>
</dbReference>
<comment type="similarity">
    <text evidence="2">Belongs to the type-I restriction system S methylase family.</text>
</comment>
<dbReference type="InterPro" id="IPR039418">
    <property type="entry name" value="LexA-like"/>
</dbReference>
<dbReference type="InterPro" id="IPR029063">
    <property type="entry name" value="SAM-dependent_MTases_sf"/>
</dbReference>
<dbReference type="CDD" id="cd06529">
    <property type="entry name" value="S24_LexA-like"/>
    <property type="match status" value="1"/>
</dbReference>
<comment type="similarity">
    <text evidence="1">Belongs to the N(4)/N(6)-methyltransferase family.</text>
</comment>
<dbReference type="Pfam" id="PF00717">
    <property type="entry name" value="Peptidase_S24"/>
    <property type="match status" value="1"/>
</dbReference>
<dbReference type="SUPFAM" id="SSF51306">
    <property type="entry name" value="LexA/Signal peptidase"/>
    <property type="match status" value="1"/>
</dbReference>
<dbReference type="InterPro" id="IPR000055">
    <property type="entry name" value="Restrct_endonuc_typeI_TRD"/>
</dbReference>
<dbReference type="Pfam" id="PF01420">
    <property type="entry name" value="Methylase_S"/>
    <property type="match status" value="2"/>
</dbReference>
<dbReference type="SUPFAM" id="SSF53335">
    <property type="entry name" value="S-adenosyl-L-methionine-dependent methyltransferases"/>
    <property type="match status" value="1"/>
</dbReference>
<evidence type="ECO:0000313" key="9">
    <source>
        <dbReference type="EMBL" id="SEV89730.1"/>
    </source>
</evidence>
<evidence type="ECO:0000313" key="10">
    <source>
        <dbReference type="Proteomes" id="UP000199373"/>
    </source>
</evidence>
<dbReference type="Pfam" id="PF02384">
    <property type="entry name" value="N6_Mtase"/>
    <property type="match status" value="1"/>
</dbReference>
<evidence type="ECO:0000256" key="1">
    <source>
        <dbReference type="ARBA" id="ARBA00006594"/>
    </source>
</evidence>